<sequence length="125" mass="14184">MKTLFVYLLIASALGLAALSFFQSKRIKNLREIQKNYEALTANFAELSKNYKSTLLKYQEIKTSLDQTTMSLDSISQQLDSVNRQSTLLIASAHANIVEIIQEVDTLELDDVETIRSLRTLLNEK</sequence>
<gene>
    <name evidence="1" type="ORF">RT717_10670</name>
</gene>
<name>A0ABZ0IZI6_9BACT</name>
<proteinExistence type="predicted"/>
<evidence type="ECO:0000313" key="2">
    <source>
        <dbReference type="Proteomes" id="UP001302349"/>
    </source>
</evidence>
<organism evidence="1 2">
    <name type="scientific">Imperialibacter roseus</name>
    <dbReference type="NCBI Taxonomy" id="1324217"/>
    <lineage>
        <taxon>Bacteria</taxon>
        <taxon>Pseudomonadati</taxon>
        <taxon>Bacteroidota</taxon>
        <taxon>Cytophagia</taxon>
        <taxon>Cytophagales</taxon>
        <taxon>Flammeovirgaceae</taxon>
        <taxon>Imperialibacter</taxon>
    </lineage>
</organism>
<accession>A0ABZ0IZI6</accession>
<dbReference type="RefSeq" id="WP_317491720.1">
    <property type="nucleotide sequence ID" value="NZ_CP136051.1"/>
</dbReference>
<protein>
    <submittedName>
        <fullName evidence="1">Uncharacterized protein</fullName>
    </submittedName>
</protein>
<dbReference type="Proteomes" id="UP001302349">
    <property type="component" value="Chromosome"/>
</dbReference>
<keyword evidence="2" id="KW-1185">Reference proteome</keyword>
<dbReference type="EMBL" id="CP136051">
    <property type="protein sequence ID" value="WOK09097.1"/>
    <property type="molecule type" value="Genomic_DNA"/>
</dbReference>
<reference evidence="1 2" key="1">
    <citation type="journal article" date="2023" name="Microbiol. Resour. Announc.">
        <title>Complete Genome Sequence of Imperialibacter roseus strain P4T.</title>
        <authorList>
            <person name="Tizabi D.R."/>
            <person name="Bachvaroff T."/>
            <person name="Hill R.T."/>
        </authorList>
    </citation>
    <scope>NUCLEOTIDE SEQUENCE [LARGE SCALE GENOMIC DNA]</scope>
    <source>
        <strain evidence="1 2">P4T</strain>
    </source>
</reference>
<evidence type="ECO:0000313" key="1">
    <source>
        <dbReference type="EMBL" id="WOK09097.1"/>
    </source>
</evidence>